<name>A0ABW2WY21_9ACTN</name>
<dbReference type="Gene3D" id="1.10.3630.10">
    <property type="entry name" value="yeast vps74-n-term truncation variant domain like"/>
    <property type="match status" value="1"/>
</dbReference>
<evidence type="ECO:0000256" key="1">
    <source>
        <dbReference type="ARBA" id="ARBA00004255"/>
    </source>
</evidence>
<proteinExistence type="predicted"/>
<dbReference type="Pfam" id="PF05719">
    <property type="entry name" value="GPP34"/>
    <property type="match status" value="1"/>
</dbReference>
<evidence type="ECO:0000256" key="3">
    <source>
        <dbReference type="ARBA" id="ARBA00023121"/>
    </source>
</evidence>
<gene>
    <name evidence="6" type="ORF">ACFQ2K_18515</name>
</gene>
<feature type="region of interest" description="Disordered" evidence="5">
    <location>
        <begin position="155"/>
        <end position="179"/>
    </location>
</feature>
<sequence>MTTPRDLMFVALDPASGRPPGQGELSLGLAGAELIDLVDAGAAELDGDHIVPAGVDAPDDALLRAAASVLVREEPYESVDDWLWRRGRDLFSAYQAALEEEGLLTRQRGRRLPFRAGSEPTLVDSPERRRAAGRLTAEEPVLTALVAAVLIHDESADGSDGSDGSDSFGGSDGSAESVDLPDGVEAVLAAVGTAELELAAVRQRRDVEQAAFDNIWRGV</sequence>
<dbReference type="Proteomes" id="UP001596915">
    <property type="component" value="Unassembled WGS sequence"/>
</dbReference>
<keyword evidence="4" id="KW-0472">Membrane</keyword>
<evidence type="ECO:0000256" key="4">
    <source>
        <dbReference type="ARBA" id="ARBA00023136"/>
    </source>
</evidence>
<keyword evidence="7" id="KW-1185">Reference proteome</keyword>
<evidence type="ECO:0000256" key="2">
    <source>
        <dbReference type="ARBA" id="ARBA00023034"/>
    </source>
</evidence>
<keyword evidence="2" id="KW-0333">Golgi apparatus</keyword>
<evidence type="ECO:0000256" key="5">
    <source>
        <dbReference type="SAM" id="MobiDB-lite"/>
    </source>
</evidence>
<dbReference type="EMBL" id="JBHTGL010000008">
    <property type="protein sequence ID" value="MFD0624473.1"/>
    <property type="molecule type" value="Genomic_DNA"/>
</dbReference>
<dbReference type="InterPro" id="IPR038261">
    <property type="entry name" value="GPP34-like_sf"/>
</dbReference>
<keyword evidence="3" id="KW-0446">Lipid-binding</keyword>
<evidence type="ECO:0000313" key="7">
    <source>
        <dbReference type="Proteomes" id="UP001596915"/>
    </source>
</evidence>
<organism evidence="6 7">
    <name type="scientific">Streptomyces sanglieri</name>
    <dbReference type="NCBI Taxonomy" id="193460"/>
    <lineage>
        <taxon>Bacteria</taxon>
        <taxon>Bacillati</taxon>
        <taxon>Actinomycetota</taxon>
        <taxon>Actinomycetes</taxon>
        <taxon>Kitasatosporales</taxon>
        <taxon>Streptomycetaceae</taxon>
        <taxon>Streptomyces</taxon>
    </lineage>
</organism>
<feature type="compositionally biased region" description="Low complexity" evidence="5">
    <location>
        <begin position="158"/>
        <end position="177"/>
    </location>
</feature>
<dbReference type="InterPro" id="IPR008628">
    <property type="entry name" value="GPP34-like"/>
</dbReference>
<evidence type="ECO:0000313" key="6">
    <source>
        <dbReference type="EMBL" id="MFD0624473.1"/>
    </source>
</evidence>
<protein>
    <submittedName>
        <fullName evidence="6">GPP34 family phosphoprotein</fullName>
    </submittedName>
</protein>
<accession>A0ABW2WY21</accession>
<comment type="subcellular location">
    <subcellularLocation>
        <location evidence="1">Golgi apparatus membrane</location>
        <topology evidence="1">Peripheral membrane protein</topology>
        <orientation evidence="1">Cytoplasmic side</orientation>
    </subcellularLocation>
</comment>
<reference evidence="7" key="1">
    <citation type="journal article" date="2019" name="Int. J. Syst. Evol. Microbiol.">
        <title>The Global Catalogue of Microorganisms (GCM) 10K type strain sequencing project: providing services to taxonomists for standard genome sequencing and annotation.</title>
        <authorList>
            <consortium name="The Broad Institute Genomics Platform"/>
            <consortium name="The Broad Institute Genome Sequencing Center for Infectious Disease"/>
            <person name="Wu L."/>
            <person name="Ma J."/>
        </authorList>
    </citation>
    <scope>NUCLEOTIDE SEQUENCE [LARGE SCALE GENOMIC DNA]</scope>
    <source>
        <strain evidence="7">JCM 12607</strain>
    </source>
</reference>
<comment type="caution">
    <text evidence="6">The sequence shown here is derived from an EMBL/GenBank/DDBJ whole genome shotgun (WGS) entry which is preliminary data.</text>
</comment>